<feature type="transmembrane region" description="Helical" evidence="1">
    <location>
        <begin position="114"/>
        <end position="134"/>
    </location>
</feature>
<feature type="transmembrane region" description="Helical" evidence="1">
    <location>
        <begin position="462"/>
        <end position="483"/>
    </location>
</feature>
<feature type="transmembrane region" description="Helical" evidence="1">
    <location>
        <begin position="406"/>
        <end position="425"/>
    </location>
</feature>
<feature type="transmembrane region" description="Helical" evidence="1">
    <location>
        <begin position="42"/>
        <end position="62"/>
    </location>
</feature>
<evidence type="ECO:0000313" key="3">
    <source>
        <dbReference type="Proteomes" id="UP000651482"/>
    </source>
</evidence>
<dbReference type="AlphaFoldDB" id="A0A926D9R9"/>
<gene>
    <name evidence="2" type="ORF">IAG03_10690</name>
</gene>
<organism evidence="2 3">
    <name type="scientific">Yeguia hominis</name>
    <dbReference type="NCBI Taxonomy" id="2763662"/>
    <lineage>
        <taxon>Bacteria</taxon>
        <taxon>Bacillati</taxon>
        <taxon>Bacillota</taxon>
        <taxon>Clostridia</taxon>
        <taxon>Eubacteriales</taxon>
        <taxon>Yeguiaceae</taxon>
        <taxon>Yeguia</taxon>
    </lineage>
</organism>
<feature type="transmembrane region" description="Helical" evidence="1">
    <location>
        <begin position="331"/>
        <end position="356"/>
    </location>
</feature>
<keyword evidence="3" id="KW-1185">Reference proteome</keyword>
<feature type="transmembrane region" description="Helical" evidence="1">
    <location>
        <begin position="437"/>
        <end position="456"/>
    </location>
</feature>
<dbReference type="Proteomes" id="UP000651482">
    <property type="component" value="Unassembled WGS sequence"/>
</dbReference>
<sequence length="511" mass="55188">MRKNRTILKEKIKESLLSVIPVTGIVLLLCFTITPIPNGTLMAFVMGAVLLILGMGFFTLGAEIAMTPMGEAVGSHMTRTKKLWVVIAVSLFVGIMITISEPDLQVLAEQVPNIPNMTLILCVAVGVGLFLVLAMLRILFRIRLSFLLIGFYAAIFLIAAFVSPEFIAVSFDSGGVTTGPMTVPFIMALGIGVSSIRSDKNAESDSFGLVALCSIGPILAVLILGVLFTPGESLYTSFADINIQNSKELWALFANEFPRYVKEIAIALAPIVIFFLIYQFVALHLRMRQLGKMLIGVLYTYVGLVLFLTGANVGFMPVGNQIGKLIGELPYSWIMIPIGAALGYFIVTAEPAVYVLTKQVEEVTSGLIPKKAMEVSLSVGVAISVALSMVRVYTGLPIFWFLVPGYLLALCLTFFVPDIFTSIAFDSGGVASGPMTATFLLAFSMGACEAIGGNIVTDAFGIVAMVAMTPLITIQVLGLIYRIRLKKEEPVMEAEAREEEEIIELSEETSL</sequence>
<feature type="transmembrane region" description="Helical" evidence="1">
    <location>
        <begin position="177"/>
        <end position="196"/>
    </location>
</feature>
<keyword evidence="1" id="KW-0472">Membrane</keyword>
<proteinExistence type="predicted"/>
<protein>
    <submittedName>
        <fullName evidence="2">DUF1538 domain-containing protein</fullName>
    </submittedName>
</protein>
<dbReference type="InterPro" id="IPR011435">
    <property type="entry name" value="UmpAB"/>
</dbReference>
<feature type="transmembrane region" description="Helical" evidence="1">
    <location>
        <begin position="83"/>
        <end position="102"/>
    </location>
</feature>
<dbReference type="Pfam" id="PF07556">
    <property type="entry name" value="DUF1538"/>
    <property type="match status" value="2"/>
</dbReference>
<comment type="caution">
    <text evidence="2">The sequence shown here is derived from an EMBL/GenBank/DDBJ whole genome shotgun (WGS) entry which is preliminary data.</text>
</comment>
<feature type="transmembrane region" description="Helical" evidence="1">
    <location>
        <begin position="208"/>
        <end position="228"/>
    </location>
</feature>
<feature type="transmembrane region" description="Helical" evidence="1">
    <location>
        <begin position="297"/>
        <end position="319"/>
    </location>
</feature>
<dbReference type="EMBL" id="JACRSN010000017">
    <property type="protein sequence ID" value="MBC8534443.1"/>
    <property type="molecule type" value="Genomic_DNA"/>
</dbReference>
<feature type="transmembrane region" description="Helical" evidence="1">
    <location>
        <begin position="264"/>
        <end position="285"/>
    </location>
</feature>
<reference evidence="2" key="1">
    <citation type="submission" date="2020-08" db="EMBL/GenBank/DDBJ databases">
        <title>Genome public.</title>
        <authorList>
            <person name="Liu C."/>
            <person name="Sun Q."/>
        </authorList>
    </citation>
    <scope>NUCLEOTIDE SEQUENCE</scope>
    <source>
        <strain evidence="2">NSJ-40</strain>
    </source>
</reference>
<keyword evidence="1" id="KW-1133">Transmembrane helix</keyword>
<keyword evidence="1" id="KW-0812">Transmembrane</keyword>
<name>A0A926D9R9_9FIRM</name>
<evidence type="ECO:0000256" key="1">
    <source>
        <dbReference type="SAM" id="Phobius"/>
    </source>
</evidence>
<evidence type="ECO:0000313" key="2">
    <source>
        <dbReference type="EMBL" id="MBC8534443.1"/>
    </source>
</evidence>
<accession>A0A926D9R9</accession>
<feature type="transmembrane region" description="Helical" evidence="1">
    <location>
        <begin position="146"/>
        <end position="171"/>
    </location>
</feature>
<dbReference type="RefSeq" id="WP_249320027.1">
    <property type="nucleotide sequence ID" value="NZ_JACRSN010000017.1"/>
</dbReference>
<feature type="transmembrane region" description="Helical" evidence="1">
    <location>
        <begin position="16"/>
        <end position="36"/>
    </location>
</feature>